<dbReference type="PANTHER" id="PTHR31784">
    <property type="entry name" value="BIOGENESIS OF LYSOSOME-RELATED ORGANELLES COMPLEX 1 SUBUNIT 5"/>
    <property type="match status" value="1"/>
</dbReference>
<evidence type="ECO:0000313" key="4">
    <source>
        <dbReference type="EnsemblMetazoa" id="G34770.2:cds"/>
    </source>
</evidence>
<dbReference type="InterPro" id="IPR017243">
    <property type="entry name" value="Bloc1s5"/>
</dbReference>
<dbReference type="GO" id="GO:0031083">
    <property type="term" value="C:BLOC-1 complex"/>
    <property type="evidence" value="ECO:0007669"/>
    <property type="project" value="InterPro"/>
</dbReference>
<sequence length="159" mass="18872">MSKYDLHCLKHLNEIHARLFDHRPILQGHINYFVREFEEKRNDHEIERLKKLNEDIRDMKDELLPQSTKGMDLFLANLTAKLKVATEVCNKVENKENSMDTEFLEKERVQRKDEWIEFLGQQAKTCEEIDEEFTEQAGILARHYAELEKNLKTVNSSVP</sequence>
<dbReference type="Pfam" id="PF14942">
    <property type="entry name" value="Muted"/>
    <property type="match status" value="1"/>
</dbReference>
<reference evidence="4" key="1">
    <citation type="submission" date="2022-08" db="UniProtKB">
        <authorList>
            <consortium name="EnsemblMetazoa"/>
        </authorList>
    </citation>
    <scope>IDENTIFICATION</scope>
    <source>
        <strain evidence="4">05x7-T-G4-1.051#20</strain>
    </source>
</reference>
<dbReference type="OMA" id="MHGNLNE"/>
<dbReference type="GO" id="GO:0030133">
    <property type="term" value="C:transport vesicle"/>
    <property type="evidence" value="ECO:0007669"/>
    <property type="project" value="InterPro"/>
</dbReference>
<protein>
    <recommendedName>
        <fullName evidence="2">Biogenesis of lysosome-related organelles complex 1 subunit 5</fullName>
    </recommendedName>
</protein>
<keyword evidence="5" id="KW-1185">Reference proteome</keyword>
<comment type="similarity">
    <text evidence="1">Belongs to the BLOC1S5 family.</text>
</comment>
<organism evidence="4 5">
    <name type="scientific">Magallana gigas</name>
    <name type="common">Pacific oyster</name>
    <name type="synonym">Crassostrea gigas</name>
    <dbReference type="NCBI Taxonomy" id="29159"/>
    <lineage>
        <taxon>Eukaryota</taxon>
        <taxon>Metazoa</taxon>
        <taxon>Spiralia</taxon>
        <taxon>Lophotrochozoa</taxon>
        <taxon>Mollusca</taxon>
        <taxon>Bivalvia</taxon>
        <taxon>Autobranchia</taxon>
        <taxon>Pteriomorphia</taxon>
        <taxon>Ostreida</taxon>
        <taxon>Ostreoidea</taxon>
        <taxon>Ostreidae</taxon>
        <taxon>Magallana</taxon>
    </lineage>
</organism>
<evidence type="ECO:0000256" key="3">
    <source>
        <dbReference type="SAM" id="Coils"/>
    </source>
</evidence>
<keyword evidence="3" id="KW-0175">Coiled coil</keyword>
<dbReference type="PANTHER" id="PTHR31784:SF2">
    <property type="entry name" value="BIOGENESIS OF LYSOSOME-RELATED ORGANELLES COMPLEX 1 SUBUNIT 5"/>
    <property type="match status" value="1"/>
</dbReference>
<evidence type="ECO:0000313" key="5">
    <source>
        <dbReference type="Proteomes" id="UP000005408"/>
    </source>
</evidence>
<dbReference type="Proteomes" id="UP000005408">
    <property type="component" value="Unassembled WGS sequence"/>
</dbReference>
<dbReference type="EnsemblMetazoa" id="G34770.2">
    <property type="protein sequence ID" value="G34770.2:cds"/>
    <property type="gene ID" value="G34770"/>
</dbReference>
<feature type="coiled-coil region" evidence="3">
    <location>
        <begin position="34"/>
        <end position="95"/>
    </location>
</feature>
<name>A0A8W8MVB9_MAGGI</name>
<dbReference type="OrthoDB" id="18964at2759"/>
<proteinExistence type="inferred from homology"/>
<dbReference type="AlphaFoldDB" id="A0A8W8MVB9"/>
<accession>A0A8W8MVB9</accession>
<evidence type="ECO:0000256" key="2">
    <source>
        <dbReference type="ARBA" id="ARBA00019580"/>
    </source>
</evidence>
<evidence type="ECO:0000256" key="1">
    <source>
        <dbReference type="ARBA" id="ARBA00010754"/>
    </source>
</evidence>